<keyword evidence="2" id="KW-0560">Oxidoreductase</keyword>
<comment type="caution">
    <text evidence="2">The sequence shown here is derived from an EMBL/GenBank/DDBJ whole genome shotgun (WGS) entry which is preliminary data.</text>
</comment>
<keyword evidence="2" id="KW-0503">Monooxygenase</keyword>
<dbReference type="AlphaFoldDB" id="A0A543I1F5"/>
<feature type="domain" description="ABM" evidence="1">
    <location>
        <begin position="8"/>
        <end position="64"/>
    </location>
</feature>
<keyword evidence="3" id="KW-1185">Reference proteome</keyword>
<protein>
    <submittedName>
        <fullName evidence="2">Antibiotic biosynthesis monooxygenase</fullName>
    </submittedName>
</protein>
<gene>
    <name evidence="2" type="ORF">FBY41_0731</name>
</gene>
<evidence type="ECO:0000313" key="2">
    <source>
        <dbReference type="EMBL" id="TQM64365.1"/>
    </source>
</evidence>
<organism evidence="2 3">
    <name type="scientific">Humibacillus xanthopallidus</name>
    <dbReference type="NCBI Taxonomy" id="412689"/>
    <lineage>
        <taxon>Bacteria</taxon>
        <taxon>Bacillati</taxon>
        <taxon>Actinomycetota</taxon>
        <taxon>Actinomycetes</taxon>
        <taxon>Micrococcales</taxon>
        <taxon>Intrasporangiaceae</taxon>
        <taxon>Humibacillus</taxon>
    </lineage>
</organism>
<dbReference type="EMBL" id="VFPM01000001">
    <property type="protein sequence ID" value="TQM64365.1"/>
    <property type="molecule type" value="Genomic_DNA"/>
</dbReference>
<name>A0A543I1F5_9MICO</name>
<reference evidence="2 3" key="1">
    <citation type="submission" date="2019-06" db="EMBL/GenBank/DDBJ databases">
        <title>Genome sequencing of plant associated microbes to promote plant fitness in Sorghum bicolor and Oryza sativa.</title>
        <authorList>
            <person name="Coleman-Derr D."/>
        </authorList>
    </citation>
    <scope>NUCLEOTIDE SEQUENCE [LARGE SCALE GENOMIC DNA]</scope>
    <source>
        <strain evidence="2 3">KV-663</strain>
    </source>
</reference>
<dbReference type="Gene3D" id="3.30.70.100">
    <property type="match status" value="1"/>
</dbReference>
<sequence>MHARSTTVMGQPGMMESGISHARDVVMPKVRAMEGCIGMSVLADRATGRCIVTTAWRDEDAMKATAGAVMSMRAEAAAMMGGEATVDEWEVAYLHRDHRAADGACARVTWTACDPAAVERVIDAFKMGIMPHVEQLEGFCSASLFVDRPSGRGCLTVTYDSEPAMAVTRDAAIGLRADLAQETGMRITEVGEFSLAVAHLDVPELV</sequence>
<proteinExistence type="predicted"/>
<dbReference type="InterPro" id="IPR007138">
    <property type="entry name" value="ABM_dom"/>
</dbReference>
<evidence type="ECO:0000313" key="3">
    <source>
        <dbReference type="Proteomes" id="UP000316747"/>
    </source>
</evidence>
<accession>A0A543I1F5</accession>
<dbReference type="Proteomes" id="UP000316747">
    <property type="component" value="Unassembled WGS sequence"/>
</dbReference>
<evidence type="ECO:0000259" key="1">
    <source>
        <dbReference type="Pfam" id="PF03992"/>
    </source>
</evidence>
<dbReference type="RefSeq" id="WP_185748873.1">
    <property type="nucleotide sequence ID" value="NZ_VFPM01000001.1"/>
</dbReference>
<dbReference type="SUPFAM" id="SSF54909">
    <property type="entry name" value="Dimeric alpha+beta barrel"/>
    <property type="match status" value="1"/>
</dbReference>
<dbReference type="InterPro" id="IPR011008">
    <property type="entry name" value="Dimeric_a/b-barrel"/>
</dbReference>
<dbReference type="GO" id="GO:0004497">
    <property type="term" value="F:monooxygenase activity"/>
    <property type="evidence" value="ECO:0007669"/>
    <property type="project" value="UniProtKB-KW"/>
</dbReference>
<dbReference type="Pfam" id="PF03992">
    <property type="entry name" value="ABM"/>
    <property type="match status" value="1"/>
</dbReference>